<sequence length="361" mass="38973">MTNEHEPLNKKSMMDLLIRMTLILYLCSLCIKVFAPFALIMLWALIIAIVLYPLQQKLAIRMGGKQGRSATLVVMISCLLIGLPVISLGASLVDHVQNIYSTYEAGNLDIKPPSENVKEWPVLGPQIHKVWSEASNDFTDFLIEYKEPIKSFSKKAMAKGGSAIASVAMFLGAIVIAGFMMTWGESGSQAMKRISNRIVGSGRGEKLNSLSVMTVRSVTTGVIGVAFIQALIIGIGLLMAHVPMAGIIALLVMFLGILQVPAALVIIPVLAYMWMGTENSVLFNGFFTLYFIIGGLSDNVLKPILLGRGVDAPMPVILIGALGGMVASGLIGLFLGATLLAVAYRIFMDWVDHPEEITTTN</sequence>
<evidence type="ECO:0000256" key="2">
    <source>
        <dbReference type="ARBA" id="ARBA00009773"/>
    </source>
</evidence>
<protein>
    <submittedName>
        <fullName evidence="9">AI-2E family transporter</fullName>
    </submittedName>
</protein>
<evidence type="ECO:0000313" key="9">
    <source>
        <dbReference type="EMBL" id="WDE97140.1"/>
    </source>
</evidence>
<proteinExistence type="inferred from homology"/>
<feature type="transmembrane region" description="Helical" evidence="8">
    <location>
        <begin position="22"/>
        <end position="52"/>
    </location>
</feature>
<feature type="transmembrane region" description="Helical" evidence="8">
    <location>
        <begin position="72"/>
        <end position="93"/>
    </location>
</feature>
<feature type="transmembrane region" description="Helical" evidence="8">
    <location>
        <begin position="218"/>
        <end position="240"/>
    </location>
</feature>
<gene>
    <name evidence="9" type="ORF">PQO03_04115</name>
</gene>
<dbReference type="EMBL" id="CP117811">
    <property type="protein sequence ID" value="WDE97140.1"/>
    <property type="molecule type" value="Genomic_DNA"/>
</dbReference>
<feature type="transmembrane region" description="Helical" evidence="8">
    <location>
        <begin position="281"/>
        <end position="297"/>
    </location>
</feature>
<keyword evidence="4" id="KW-1003">Cell membrane</keyword>
<name>A0ABY7VSG4_9BACT</name>
<dbReference type="PANTHER" id="PTHR21716:SF67">
    <property type="entry name" value="TRANSPORT PROTEIN YDIK-RELATED"/>
    <property type="match status" value="1"/>
</dbReference>
<dbReference type="RefSeq" id="WP_274151345.1">
    <property type="nucleotide sequence ID" value="NZ_CP117811.1"/>
</dbReference>
<evidence type="ECO:0000256" key="8">
    <source>
        <dbReference type="SAM" id="Phobius"/>
    </source>
</evidence>
<dbReference type="Pfam" id="PF01594">
    <property type="entry name" value="AI-2E_transport"/>
    <property type="match status" value="1"/>
</dbReference>
<evidence type="ECO:0000256" key="5">
    <source>
        <dbReference type="ARBA" id="ARBA00022692"/>
    </source>
</evidence>
<evidence type="ECO:0000256" key="6">
    <source>
        <dbReference type="ARBA" id="ARBA00022989"/>
    </source>
</evidence>
<keyword evidence="6 8" id="KW-1133">Transmembrane helix</keyword>
<dbReference type="PANTHER" id="PTHR21716">
    <property type="entry name" value="TRANSMEMBRANE PROTEIN"/>
    <property type="match status" value="1"/>
</dbReference>
<feature type="transmembrane region" description="Helical" evidence="8">
    <location>
        <begin position="163"/>
        <end position="183"/>
    </location>
</feature>
<evidence type="ECO:0000256" key="3">
    <source>
        <dbReference type="ARBA" id="ARBA00022448"/>
    </source>
</evidence>
<evidence type="ECO:0000256" key="4">
    <source>
        <dbReference type="ARBA" id="ARBA00022475"/>
    </source>
</evidence>
<dbReference type="Proteomes" id="UP001214250">
    <property type="component" value="Chromosome 1"/>
</dbReference>
<reference evidence="9 10" key="1">
    <citation type="submission" date="2023-02" db="EMBL/GenBank/DDBJ databases">
        <title>Genome sequence of Lentisphaera profundi SAORIC-696.</title>
        <authorList>
            <person name="Kim e."/>
            <person name="Cho J.-C."/>
            <person name="Choi A."/>
            <person name="Kang I."/>
        </authorList>
    </citation>
    <scope>NUCLEOTIDE SEQUENCE [LARGE SCALE GENOMIC DNA]</scope>
    <source>
        <strain evidence="9 10">SAORIC-696</strain>
    </source>
</reference>
<evidence type="ECO:0000313" key="10">
    <source>
        <dbReference type="Proteomes" id="UP001214250"/>
    </source>
</evidence>
<comment type="subcellular location">
    <subcellularLocation>
        <location evidence="1">Cell membrane</location>
        <topology evidence="1">Multi-pass membrane protein</topology>
    </subcellularLocation>
</comment>
<dbReference type="InterPro" id="IPR002549">
    <property type="entry name" value="AI-2E-like"/>
</dbReference>
<evidence type="ECO:0000256" key="7">
    <source>
        <dbReference type="ARBA" id="ARBA00023136"/>
    </source>
</evidence>
<keyword evidence="10" id="KW-1185">Reference proteome</keyword>
<keyword evidence="3" id="KW-0813">Transport</keyword>
<feature type="transmembrane region" description="Helical" evidence="8">
    <location>
        <begin position="317"/>
        <end position="344"/>
    </location>
</feature>
<feature type="transmembrane region" description="Helical" evidence="8">
    <location>
        <begin position="246"/>
        <end position="274"/>
    </location>
</feature>
<accession>A0ABY7VSG4</accession>
<keyword evidence="5 8" id="KW-0812">Transmembrane</keyword>
<comment type="similarity">
    <text evidence="2">Belongs to the autoinducer-2 exporter (AI-2E) (TC 2.A.86) family.</text>
</comment>
<organism evidence="9 10">
    <name type="scientific">Lentisphaera profundi</name>
    <dbReference type="NCBI Taxonomy" id="1658616"/>
    <lineage>
        <taxon>Bacteria</taxon>
        <taxon>Pseudomonadati</taxon>
        <taxon>Lentisphaerota</taxon>
        <taxon>Lentisphaeria</taxon>
        <taxon>Lentisphaerales</taxon>
        <taxon>Lentisphaeraceae</taxon>
        <taxon>Lentisphaera</taxon>
    </lineage>
</organism>
<evidence type="ECO:0000256" key="1">
    <source>
        <dbReference type="ARBA" id="ARBA00004651"/>
    </source>
</evidence>
<keyword evidence="7 8" id="KW-0472">Membrane</keyword>